<keyword evidence="5" id="KW-1185">Reference proteome</keyword>
<dbReference type="Proteomes" id="UP000050741">
    <property type="component" value="Unassembled WGS sequence"/>
</dbReference>
<evidence type="ECO:0000259" key="4">
    <source>
        <dbReference type="PROSITE" id="PS01031"/>
    </source>
</evidence>
<dbReference type="GO" id="GO:0042026">
    <property type="term" value="P:protein refolding"/>
    <property type="evidence" value="ECO:0007669"/>
    <property type="project" value="TreeGrafter"/>
</dbReference>
<dbReference type="SUPFAM" id="SSF49764">
    <property type="entry name" value="HSP20-like chaperones"/>
    <property type="match status" value="1"/>
</dbReference>
<protein>
    <submittedName>
        <fullName evidence="6">SHSP domain-containing protein</fullName>
    </submittedName>
</protein>
<dbReference type="GO" id="GO:0009408">
    <property type="term" value="P:response to heat"/>
    <property type="evidence" value="ECO:0007669"/>
    <property type="project" value="TreeGrafter"/>
</dbReference>
<dbReference type="GO" id="GO:0005634">
    <property type="term" value="C:nucleus"/>
    <property type="evidence" value="ECO:0007669"/>
    <property type="project" value="TreeGrafter"/>
</dbReference>
<evidence type="ECO:0000313" key="5">
    <source>
        <dbReference type="Proteomes" id="UP000050741"/>
    </source>
</evidence>
<dbReference type="GO" id="GO:0005737">
    <property type="term" value="C:cytoplasm"/>
    <property type="evidence" value="ECO:0007669"/>
    <property type="project" value="TreeGrafter"/>
</dbReference>
<dbReference type="InterPro" id="IPR002068">
    <property type="entry name" value="A-crystallin/Hsp20_dom"/>
</dbReference>
<sequence>MSLLPYNLFYRRALLPSIGHSLFAPLEQMERELDHFFDGVQPQLRDHVAQLTMSDSGELSYKVDVSGFRPEEINVELKDNEIIVEGEHREQNQGESVHRQFSRRVLIPEGIQKESIKCELDGGRLCITGMKTTGDGKRSIPIVVKKAVEQKQQE</sequence>
<dbReference type="AlphaFoldDB" id="A0A183C1R2"/>
<dbReference type="CDD" id="cd06526">
    <property type="entry name" value="metazoan_ACD"/>
    <property type="match status" value="1"/>
</dbReference>
<keyword evidence="1" id="KW-0346">Stress response</keyword>
<dbReference type="WBParaSite" id="GPLIN_000680600">
    <property type="protein sequence ID" value="GPLIN_000680600"/>
    <property type="gene ID" value="GPLIN_000680600"/>
</dbReference>
<dbReference type="InterPro" id="IPR008978">
    <property type="entry name" value="HSP20-like_chaperone"/>
</dbReference>
<reference evidence="6" key="2">
    <citation type="submission" date="2016-06" db="UniProtKB">
        <authorList>
            <consortium name="WormBaseParasite"/>
        </authorList>
    </citation>
    <scope>IDENTIFICATION</scope>
</reference>
<comment type="similarity">
    <text evidence="2 3">Belongs to the small heat shock protein (HSP20) family.</text>
</comment>
<dbReference type="Pfam" id="PF00011">
    <property type="entry name" value="HSP20"/>
    <property type="match status" value="1"/>
</dbReference>
<dbReference type="GO" id="GO:0051082">
    <property type="term" value="F:unfolded protein binding"/>
    <property type="evidence" value="ECO:0007669"/>
    <property type="project" value="TreeGrafter"/>
</dbReference>
<evidence type="ECO:0000256" key="2">
    <source>
        <dbReference type="PROSITE-ProRule" id="PRU00285"/>
    </source>
</evidence>
<evidence type="ECO:0000313" key="6">
    <source>
        <dbReference type="WBParaSite" id="GPLIN_000680600"/>
    </source>
</evidence>
<organism evidence="5 6">
    <name type="scientific">Globodera pallida</name>
    <name type="common">Potato cyst nematode worm</name>
    <name type="synonym">Heterodera pallida</name>
    <dbReference type="NCBI Taxonomy" id="36090"/>
    <lineage>
        <taxon>Eukaryota</taxon>
        <taxon>Metazoa</taxon>
        <taxon>Ecdysozoa</taxon>
        <taxon>Nematoda</taxon>
        <taxon>Chromadorea</taxon>
        <taxon>Rhabditida</taxon>
        <taxon>Tylenchina</taxon>
        <taxon>Tylenchomorpha</taxon>
        <taxon>Tylenchoidea</taxon>
        <taxon>Heteroderidae</taxon>
        <taxon>Heteroderinae</taxon>
        <taxon>Globodera</taxon>
    </lineage>
</organism>
<evidence type="ECO:0000256" key="1">
    <source>
        <dbReference type="ARBA" id="ARBA00023016"/>
    </source>
</evidence>
<dbReference type="InterPro" id="IPR001436">
    <property type="entry name" value="Alpha-crystallin/sHSP_animal"/>
</dbReference>
<reference evidence="5" key="1">
    <citation type="submission" date="2014-05" db="EMBL/GenBank/DDBJ databases">
        <title>The genome and life-stage specific transcriptomes of Globodera pallida elucidate key aspects of plant parasitism by a cyst nematode.</title>
        <authorList>
            <person name="Cotton J.A."/>
            <person name="Lilley C.J."/>
            <person name="Jones L.M."/>
            <person name="Kikuchi T."/>
            <person name="Reid A.J."/>
            <person name="Thorpe P."/>
            <person name="Tsai I.J."/>
            <person name="Beasley H."/>
            <person name="Blok V."/>
            <person name="Cock P.J.A."/>
            <person name="Van den Akker S.E."/>
            <person name="Holroyd N."/>
            <person name="Hunt M."/>
            <person name="Mantelin S."/>
            <person name="Naghra H."/>
            <person name="Pain A."/>
            <person name="Palomares-Rius J.E."/>
            <person name="Zarowiecki M."/>
            <person name="Berriman M."/>
            <person name="Jones J.T."/>
            <person name="Urwin P.E."/>
        </authorList>
    </citation>
    <scope>NUCLEOTIDE SEQUENCE [LARGE SCALE GENOMIC DNA]</scope>
    <source>
        <strain evidence="5">Lindley</strain>
    </source>
</reference>
<dbReference type="Gene3D" id="2.60.40.790">
    <property type="match status" value="1"/>
</dbReference>
<dbReference type="PANTHER" id="PTHR45640">
    <property type="entry name" value="HEAT SHOCK PROTEIN HSP-12.2-RELATED"/>
    <property type="match status" value="1"/>
</dbReference>
<accession>A0A183C1R2</accession>
<name>A0A183C1R2_GLOPA</name>
<dbReference type="PANTHER" id="PTHR45640:SF13">
    <property type="entry name" value="HEAT SHOCK PROTEIN 22-RELATED"/>
    <property type="match status" value="1"/>
</dbReference>
<feature type="domain" description="SHSP" evidence="4">
    <location>
        <begin position="39"/>
        <end position="145"/>
    </location>
</feature>
<proteinExistence type="inferred from homology"/>
<evidence type="ECO:0000256" key="3">
    <source>
        <dbReference type="RuleBase" id="RU003616"/>
    </source>
</evidence>
<dbReference type="PROSITE" id="PS01031">
    <property type="entry name" value="SHSP"/>
    <property type="match status" value="1"/>
</dbReference>